<evidence type="ECO:0000313" key="2">
    <source>
        <dbReference type="Proteomes" id="UP000789342"/>
    </source>
</evidence>
<keyword evidence="2" id="KW-1185">Reference proteome</keyword>
<organism evidence="1 2">
    <name type="scientific">Acaulospora morrowiae</name>
    <dbReference type="NCBI Taxonomy" id="94023"/>
    <lineage>
        <taxon>Eukaryota</taxon>
        <taxon>Fungi</taxon>
        <taxon>Fungi incertae sedis</taxon>
        <taxon>Mucoromycota</taxon>
        <taxon>Glomeromycotina</taxon>
        <taxon>Glomeromycetes</taxon>
        <taxon>Diversisporales</taxon>
        <taxon>Acaulosporaceae</taxon>
        <taxon>Acaulospora</taxon>
    </lineage>
</organism>
<feature type="non-terminal residue" evidence="1">
    <location>
        <position position="128"/>
    </location>
</feature>
<gene>
    <name evidence="1" type="ORF">AMORRO_LOCUS8833</name>
</gene>
<comment type="caution">
    <text evidence="1">The sequence shown here is derived from an EMBL/GenBank/DDBJ whole genome shotgun (WGS) entry which is preliminary data.</text>
</comment>
<accession>A0A9N9D3M6</accession>
<protein>
    <submittedName>
        <fullName evidence="1">13362_t:CDS:1</fullName>
    </submittedName>
</protein>
<evidence type="ECO:0000313" key="1">
    <source>
        <dbReference type="EMBL" id="CAG8625042.1"/>
    </source>
</evidence>
<dbReference type="EMBL" id="CAJVPV010007974">
    <property type="protein sequence ID" value="CAG8625042.1"/>
    <property type="molecule type" value="Genomic_DNA"/>
</dbReference>
<name>A0A9N9D3M6_9GLOM</name>
<proteinExistence type="predicted"/>
<reference evidence="1" key="1">
    <citation type="submission" date="2021-06" db="EMBL/GenBank/DDBJ databases">
        <authorList>
            <person name="Kallberg Y."/>
            <person name="Tangrot J."/>
            <person name="Rosling A."/>
        </authorList>
    </citation>
    <scope>NUCLEOTIDE SEQUENCE</scope>
    <source>
        <strain evidence="1">CL551</strain>
    </source>
</reference>
<dbReference type="Proteomes" id="UP000789342">
    <property type="component" value="Unassembled WGS sequence"/>
</dbReference>
<sequence>MRGQHIDDNSHNLFIIIVSNQDQENTPMRLRINTLLIKPVLAGSGYLLNPVISYKSSTMRGQHIDDNSHNLFIIIVSNQDQENTPMRLRINTLLIKPVLAGSGYLLNPVISYKSSTMRGQHIDDNSHN</sequence>
<dbReference type="AlphaFoldDB" id="A0A9N9D3M6"/>